<dbReference type="GO" id="GO:0015697">
    <property type="term" value="P:quaternary ammonium group transport"/>
    <property type="evidence" value="ECO:0007669"/>
    <property type="project" value="UniProtKB-ARBA"/>
</dbReference>
<feature type="domain" description="ABC transporter" evidence="5">
    <location>
        <begin position="4"/>
        <end position="234"/>
    </location>
</feature>
<dbReference type="GO" id="GO:0005524">
    <property type="term" value="F:ATP binding"/>
    <property type="evidence" value="ECO:0007669"/>
    <property type="project" value="UniProtKB-KW"/>
</dbReference>
<evidence type="ECO:0000256" key="2">
    <source>
        <dbReference type="ARBA" id="ARBA00022448"/>
    </source>
</evidence>
<dbReference type="InterPro" id="IPR008995">
    <property type="entry name" value="Mo/tungstate-bd_C_term_dom"/>
</dbReference>
<comment type="caution">
    <text evidence="6">The sequence shown here is derived from an EMBL/GenBank/DDBJ whole genome shotgun (WGS) entry which is preliminary data.</text>
</comment>
<evidence type="ECO:0000256" key="1">
    <source>
        <dbReference type="ARBA" id="ARBA00005417"/>
    </source>
</evidence>
<dbReference type="Pfam" id="PF00005">
    <property type="entry name" value="ABC_tran"/>
    <property type="match status" value="1"/>
</dbReference>
<dbReference type="InterPro" id="IPR017871">
    <property type="entry name" value="ABC_transporter-like_CS"/>
</dbReference>
<dbReference type="InterPro" id="IPR003439">
    <property type="entry name" value="ABC_transporter-like_ATP-bd"/>
</dbReference>
<evidence type="ECO:0000313" key="7">
    <source>
        <dbReference type="Proteomes" id="UP000048984"/>
    </source>
</evidence>
<name>A0A0P6WK92_9HYPH</name>
<keyword evidence="7" id="KW-1185">Reference proteome</keyword>
<dbReference type="EMBL" id="LJYW01000001">
    <property type="protein sequence ID" value="KPL55165.1"/>
    <property type="molecule type" value="Genomic_DNA"/>
</dbReference>
<accession>A0A0P6WK92</accession>
<gene>
    <name evidence="6" type="ORF">ABB55_25460</name>
</gene>
<dbReference type="PANTHER" id="PTHR42781:SF4">
    <property type="entry name" value="SPERMIDINE_PUTRESCINE IMPORT ATP-BINDING PROTEIN POTA"/>
    <property type="match status" value="1"/>
</dbReference>
<dbReference type="SUPFAM" id="SSF52540">
    <property type="entry name" value="P-loop containing nucleoside triphosphate hydrolases"/>
    <property type="match status" value="1"/>
</dbReference>
<dbReference type="STRING" id="665126.ABB55_25460"/>
<comment type="similarity">
    <text evidence="1">Belongs to the ABC transporter superfamily.</text>
</comment>
<dbReference type="InterPro" id="IPR003593">
    <property type="entry name" value="AAA+_ATPase"/>
</dbReference>
<evidence type="ECO:0000256" key="4">
    <source>
        <dbReference type="ARBA" id="ARBA00022840"/>
    </source>
</evidence>
<dbReference type="GO" id="GO:0016887">
    <property type="term" value="F:ATP hydrolysis activity"/>
    <property type="evidence" value="ECO:0007669"/>
    <property type="project" value="InterPro"/>
</dbReference>
<dbReference type="FunFam" id="3.40.50.300:FF:000425">
    <property type="entry name" value="Probable ABC transporter, ATP-binding subunit"/>
    <property type="match status" value="1"/>
</dbReference>
<dbReference type="SMART" id="SM00382">
    <property type="entry name" value="AAA"/>
    <property type="match status" value="1"/>
</dbReference>
<proteinExistence type="inferred from homology"/>
<dbReference type="Gene3D" id="3.40.50.300">
    <property type="entry name" value="P-loop containing nucleotide triphosphate hydrolases"/>
    <property type="match status" value="1"/>
</dbReference>
<dbReference type="InterPro" id="IPR050093">
    <property type="entry name" value="ABC_SmlMolc_Importer"/>
</dbReference>
<keyword evidence="4" id="KW-0067">ATP-binding</keyword>
<dbReference type="InterPro" id="IPR013611">
    <property type="entry name" value="Transp-assoc_OB_typ2"/>
</dbReference>
<dbReference type="InterPro" id="IPR027417">
    <property type="entry name" value="P-loop_NTPase"/>
</dbReference>
<keyword evidence="2" id="KW-0813">Transport</keyword>
<keyword evidence="3" id="KW-0547">Nucleotide-binding</keyword>
<protein>
    <recommendedName>
        <fullName evidence="5">ABC transporter domain-containing protein</fullName>
    </recommendedName>
</protein>
<dbReference type="Pfam" id="PF08402">
    <property type="entry name" value="TOBE_2"/>
    <property type="match status" value="1"/>
</dbReference>
<dbReference type="Proteomes" id="UP000048984">
    <property type="component" value="Unassembled WGS sequence"/>
</dbReference>
<dbReference type="GO" id="GO:0043190">
    <property type="term" value="C:ATP-binding cassette (ABC) transporter complex"/>
    <property type="evidence" value="ECO:0007669"/>
    <property type="project" value="InterPro"/>
</dbReference>
<dbReference type="PANTHER" id="PTHR42781">
    <property type="entry name" value="SPERMIDINE/PUTRESCINE IMPORT ATP-BINDING PROTEIN POTA"/>
    <property type="match status" value="1"/>
</dbReference>
<dbReference type="PROSITE" id="PS00211">
    <property type="entry name" value="ABC_TRANSPORTER_1"/>
    <property type="match status" value="1"/>
</dbReference>
<reference evidence="6 7" key="2">
    <citation type="submission" date="2015-10" db="EMBL/GenBank/DDBJ databases">
        <title>Draft Genome Sequence of Prosthecomicrobium hirschii ATCC 27832.</title>
        <authorList>
            <person name="Daniel J."/>
            <person name="Givan S.A."/>
            <person name="Brun Y.V."/>
            <person name="Brown P.J."/>
        </authorList>
    </citation>
    <scope>NUCLEOTIDE SEQUENCE [LARGE SCALE GENOMIC DNA]</scope>
    <source>
        <strain evidence="6 7">16</strain>
    </source>
</reference>
<evidence type="ECO:0000313" key="6">
    <source>
        <dbReference type="EMBL" id="KPL55165.1"/>
    </source>
</evidence>
<dbReference type="AlphaFoldDB" id="A0A0P6WK92"/>
<dbReference type="PROSITE" id="PS50893">
    <property type="entry name" value="ABC_TRANSPORTER_2"/>
    <property type="match status" value="1"/>
</dbReference>
<evidence type="ECO:0000256" key="3">
    <source>
        <dbReference type="ARBA" id="ARBA00022741"/>
    </source>
</evidence>
<sequence length="352" mass="37530">MPHIVMESIIKSYGDVRVLDGCSLSVEKGQVMTLLGPSGCGKTTLLRTLAGFVEPDAGRVLVGGIDITALPPNRRSVGYVFQNYALFPHLTVAENVAYGLKVRRRPGPEIKDRVARALDIVSLGPLGDRYPAQLSGGQQQRVAIARVLVLEPDVLLLDEPFNALDAKLRLSMQTELRKLIERLGITSIFVTHDQSEAMMLSDQVAVMRAGTFEQVAPPLAIYDRPANPFVATFIGRANILPVGLRAGAVVDFPAVVAERPDGPADLIVRPENLTLAAGRIDPGTGQSGPPGTVLFAIAQGPTIEYEVDAGFPEPLRVTVNRRSGEVPLAAGSPVSIGVIDPAACRVIERGTP</sequence>
<dbReference type="SUPFAM" id="SSF50331">
    <property type="entry name" value="MOP-like"/>
    <property type="match status" value="1"/>
</dbReference>
<evidence type="ECO:0000259" key="5">
    <source>
        <dbReference type="PROSITE" id="PS50893"/>
    </source>
</evidence>
<dbReference type="Gene3D" id="2.40.50.100">
    <property type="match status" value="1"/>
</dbReference>
<organism evidence="6 7">
    <name type="scientific">Prosthecodimorpha hirschii</name>
    <dbReference type="NCBI Taxonomy" id="665126"/>
    <lineage>
        <taxon>Bacteria</taxon>
        <taxon>Pseudomonadati</taxon>
        <taxon>Pseudomonadota</taxon>
        <taxon>Alphaproteobacteria</taxon>
        <taxon>Hyphomicrobiales</taxon>
        <taxon>Ancalomicrobiaceae</taxon>
        <taxon>Prosthecodimorpha</taxon>
    </lineage>
</organism>
<dbReference type="RefSeq" id="WP_054361332.1">
    <property type="nucleotide sequence ID" value="NZ_LJYW01000001.1"/>
</dbReference>
<reference evidence="6 7" key="1">
    <citation type="submission" date="2015-09" db="EMBL/GenBank/DDBJ databases">
        <authorList>
            <person name="Jackson K.R."/>
            <person name="Lunt B.L."/>
            <person name="Fisher J.N.B."/>
            <person name="Gardner A.V."/>
            <person name="Bailey M.E."/>
            <person name="Deus L.M."/>
            <person name="Earl A.S."/>
            <person name="Gibby P.D."/>
            <person name="Hartmann K.A."/>
            <person name="Liu J.E."/>
            <person name="Manci A.M."/>
            <person name="Nielsen D.A."/>
            <person name="Solomon M.B."/>
            <person name="Breakwell D.P."/>
            <person name="Burnett S.H."/>
            <person name="Grose J.H."/>
        </authorList>
    </citation>
    <scope>NUCLEOTIDE SEQUENCE [LARGE SCALE GENOMIC DNA]</scope>
    <source>
        <strain evidence="6 7">16</strain>
    </source>
</reference>
<dbReference type="GO" id="GO:0022857">
    <property type="term" value="F:transmembrane transporter activity"/>
    <property type="evidence" value="ECO:0007669"/>
    <property type="project" value="InterPro"/>
</dbReference>